<organism evidence="1 2">
    <name type="scientific">Eretmocerus hayati</name>
    <dbReference type="NCBI Taxonomy" id="131215"/>
    <lineage>
        <taxon>Eukaryota</taxon>
        <taxon>Metazoa</taxon>
        <taxon>Ecdysozoa</taxon>
        <taxon>Arthropoda</taxon>
        <taxon>Hexapoda</taxon>
        <taxon>Insecta</taxon>
        <taxon>Pterygota</taxon>
        <taxon>Neoptera</taxon>
        <taxon>Endopterygota</taxon>
        <taxon>Hymenoptera</taxon>
        <taxon>Apocrita</taxon>
        <taxon>Proctotrupomorpha</taxon>
        <taxon>Chalcidoidea</taxon>
        <taxon>Aphelinidae</taxon>
        <taxon>Aphelininae</taxon>
        <taxon>Eretmocerus</taxon>
    </lineage>
</organism>
<dbReference type="EMBL" id="CM056741">
    <property type="protein sequence ID" value="KAJ8688471.1"/>
    <property type="molecule type" value="Genomic_DNA"/>
</dbReference>
<dbReference type="Proteomes" id="UP001239111">
    <property type="component" value="Chromosome 1"/>
</dbReference>
<sequence>MGRLHRIVQQPMIMWGVLVALTRSEPLIGENPGSISRVRSGSFKFVALIRDNEKGSHLCTGSLISKNHILTSASCLEGRKELENLSAIFGITVGRTARSVFGISSKLTYQDWCRNSVSCTWDKFTDDISILQLDVADTGLRAASVGYQSDHLKNSGSKITVIGWGSTYKLFHPLVPRRATMNIISKQECEQRVRSLVPPCLADVQLPNKVSCAVSDPMVFPVEGDFGGPILYGGHDHATVLGILIQRCPIRNKHDFDKNQVNLILQLSTFQDFIEDNTR</sequence>
<gene>
    <name evidence="1" type="ORF">QAD02_024266</name>
</gene>
<proteinExistence type="predicted"/>
<comment type="caution">
    <text evidence="1">The sequence shown here is derived from an EMBL/GenBank/DDBJ whole genome shotgun (WGS) entry which is preliminary data.</text>
</comment>
<evidence type="ECO:0000313" key="1">
    <source>
        <dbReference type="EMBL" id="KAJ8688471.1"/>
    </source>
</evidence>
<accession>A0ACC2PZX5</accession>
<name>A0ACC2PZX5_9HYME</name>
<protein>
    <submittedName>
        <fullName evidence="1">Uncharacterized protein</fullName>
    </submittedName>
</protein>
<reference evidence="1" key="1">
    <citation type="submission" date="2023-04" db="EMBL/GenBank/DDBJ databases">
        <title>A chromosome-level genome assembly of the parasitoid wasp Eretmocerus hayati.</title>
        <authorList>
            <person name="Zhong Y."/>
            <person name="Liu S."/>
            <person name="Liu Y."/>
        </authorList>
    </citation>
    <scope>NUCLEOTIDE SEQUENCE</scope>
    <source>
        <strain evidence="1">ZJU_SS_LIU_2023</strain>
    </source>
</reference>
<keyword evidence="2" id="KW-1185">Reference proteome</keyword>
<evidence type="ECO:0000313" key="2">
    <source>
        <dbReference type="Proteomes" id="UP001239111"/>
    </source>
</evidence>